<feature type="domain" description="Nicotinate/nicotinamide phosphoribosyltransferase" evidence="9">
    <location>
        <begin position="175"/>
        <end position="397"/>
    </location>
</feature>
<dbReference type="GO" id="GO:0005829">
    <property type="term" value="C:cytosol"/>
    <property type="evidence" value="ECO:0007669"/>
    <property type="project" value="TreeGrafter"/>
</dbReference>
<dbReference type="GO" id="GO:0004516">
    <property type="term" value="F:nicotinate phosphoribosyltransferase activity"/>
    <property type="evidence" value="ECO:0007669"/>
    <property type="project" value="UniProtKB-UniRule"/>
</dbReference>
<dbReference type="EC" id="6.3.4.21" evidence="3 7"/>
<dbReference type="GO" id="GO:0016757">
    <property type="term" value="F:glycosyltransferase activity"/>
    <property type="evidence" value="ECO:0007669"/>
    <property type="project" value="UniProtKB-KW"/>
</dbReference>
<proteinExistence type="inferred from homology"/>
<keyword evidence="12" id="KW-1185">Reference proteome</keyword>
<accession>A0A0K6GRQ0</accession>
<dbReference type="EMBL" id="CYHA01000001">
    <property type="protein sequence ID" value="CUA81434.1"/>
    <property type="molecule type" value="Genomic_DNA"/>
</dbReference>
<dbReference type="RefSeq" id="WP_055433074.1">
    <property type="nucleotide sequence ID" value="NZ_CYHA01000001.1"/>
</dbReference>
<dbReference type="InterPro" id="IPR036068">
    <property type="entry name" value="Nicotinate_pribotase-like_C"/>
</dbReference>
<evidence type="ECO:0000256" key="5">
    <source>
        <dbReference type="ARBA" id="ARBA00022598"/>
    </source>
</evidence>
<dbReference type="NCBIfam" id="TIGR01514">
    <property type="entry name" value="NAPRTase"/>
    <property type="match status" value="1"/>
</dbReference>
<gene>
    <name evidence="7" type="primary">pncB</name>
    <name evidence="11" type="ORF">Ga0061063_0276</name>
</gene>
<name>A0A0K6GRQ0_9NEIS</name>
<dbReference type="Gene3D" id="3.20.140.10">
    <property type="entry name" value="nicotinate phosphoribosyltransferase"/>
    <property type="match status" value="1"/>
</dbReference>
<dbReference type="HAMAP" id="MF_00570">
    <property type="entry name" value="NAPRTase"/>
    <property type="match status" value="1"/>
</dbReference>
<keyword evidence="4 7" id="KW-0597">Phosphoprotein</keyword>
<evidence type="ECO:0000256" key="1">
    <source>
        <dbReference type="ARBA" id="ARBA00004952"/>
    </source>
</evidence>
<dbReference type="InterPro" id="IPR006406">
    <property type="entry name" value="Nic_PRibTrfase"/>
</dbReference>
<feature type="modified residue" description="Phosphohistidine; by autocatalysis" evidence="7">
    <location>
        <position position="226"/>
    </location>
</feature>
<organism evidence="11 12">
    <name type="scientific">Gulbenkiania indica</name>
    <dbReference type="NCBI Taxonomy" id="375574"/>
    <lineage>
        <taxon>Bacteria</taxon>
        <taxon>Pseudomonadati</taxon>
        <taxon>Pseudomonadota</taxon>
        <taxon>Betaproteobacteria</taxon>
        <taxon>Neisseriales</taxon>
        <taxon>Chromobacteriaceae</taxon>
        <taxon>Gulbenkiania</taxon>
    </lineage>
</organism>
<dbReference type="InterPro" id="IPR040727">
    <property type="entry name" value="NAPRTase_N"/>
</dbReference>
<feature type="domain" description="Nicotinate phosphoribosyltransferase N-terminal" evidence="10">
    <location>
        <begin position="11"/>
        <end position="130"/>
    </location>
</feature>
<dbReference type="SUPFAM" id="SSF54675">
    <property type="entry name" value="Nicotinate/Quinolinate PRTase N-terminal domain-like"/>
    <property type="match status" value="1"/>
</dbReference>
<keyword evidence="5 7" id="KW-0436">Ligase</keyword>
<dbReference type="PANTHER" id="PTHR11098:SF1">
    <property type="entry name" value="NICOTINATE PHOSPHORIBOSYLTRANSFERASE"/>
    <property type="match status" value="1"/>
</dbReference>
<evidence type="ECO:0000256" key="8">
    <source>
        <dbReference type="RuleBase" id="RU003838"/>
    </source>
</evidence>
<dbReference type="OrthoDB" id="9771406at2"/>
<keyword evidence="11" id="KW-0328">Glycosyltransferase</keyword>
<dbReference type="AlphaFoldDB" id="A0A0K6GRQ0"/>
<evidence type="ECO:0000256" key="7">
    <source>
        <dbReference type="HAMAP-Rule" id="MF_00570"/>
    </source>
</evidence>
<dbReference type="UniPathway" id="UPA00253">
    <property type="reaction ID" value="UER00457"/>
</dbReference>
<dbReference type="InterPro" id="IPR007229">
    <property type="entry name" value="Nic_PRibTrfase-Fam"/>
</dbReference>
<evidence type="ECO:0000313" key="11">
    <source>
        <dbReference type="EMBL" id="CUA81434.1"/>
    </source>
</evidence>
<evidence type="ECO:0000259" key="10">
    <source>
        <dbReference type="Pfam" id="PF17767"/>
    </source>
</evidence>
<reference evidence="12" key="1">
    <citation type="submission" date="2015-08" db="EMBL/GenBank/DDBJ databases">
        <authorList>
            <person name="Varghese N."/>
        </authorList>
    </citation>
    <scope>NUCLEOTIDE SEQUENCE [LARGE SCALE GENOMIC DNA]</scope>
    <source>
        <strain evidence="12">DSM 17901</strain>
    </source>
</reference>
<evidence type="ECO:0000256" key="3">
    <source>
        <dbReference type="ARBA" id="ARBA00013236"/>
    </source>
</evidence>
<dbReference type="PANTHER" id="PTHR11098">
    <property type="entry name" value="NICOTINATE PHOSPHORIBOSYLTRANSFERASE"/>
    <property type="match status" value="1"/>
</dbReference>
<evidence type="ECO:0000256" key="2">
    <source>
        <dbReference type="ARBA" id="ARBA00010897"/>
    </source>
</evidence>
<dbReference type="InterPro" id="IPR041525">
    <property type="entry name" value="N/Namide_PRibTrfase"/>
</dbReference>
<dbReference type="NCBIfam" id="NF003704">
    <property type="entry name" value="PRK05321.1"/>
    <property type="match status" value="1"/>
</dbReference>
<dbReference type="STRING" id="375574.GCA_001418035_00076"/>
<dbReference type="CDD" id="cd01401">
    <property type="entry name" value="PncB_like"/>
    <property type="match status" value="1"/>
</dbReference>
<comment type="PTM">
    <text evidence="7 8">Transiently phosphorylated on a His residue during the reaction cycle. Phosphorylation strongly increases the affinity for substrates and increases the rate of nicotinate D-ribonucleotide production. Dephosphorylation regenerates the low-affinity form of the enzyme, leading to product release.</text>
</comment>
<evidence type="ECO:0000259" key="9">
    <source>
        <dbReference type="Pfam" id="PF04095"/>
    </source>
</evidence>
<dbReference type="Pfam" id="PF04095">
    <property type="entry name" value="NAPRTase"/>
    <property type="match status" value="1"/>
</dbReference>
<comment type="pathway">
    <text evidence="1 7 8">Cofactor biosynthesis; NAD(+) biosynthesis; nicotinate D-ribonucleotide from nicotinate: step 1/1.</text>
</comment>
<protein>
    <recommendedName>
        <fullName evidence="3 7">Nicotinate phosphoribosyltransferase</fullName>
        <shortName evidence="7">NAPRTase</shortName>
        <ecNumber evidence="3 7">6.3.4.21</ecNumber>
    </recommendedName>
</protein>
<dbReference type="Pfam" id="PF17767">
    <property type="entry name" value="NAPRTase_N"/>
    <property type="match status" value="1"/>
</dbReference>
<keyword evidence="11" id="KW-0808">Transferase</keyword>
<comment type="similarity">
    <text evidence="2 7 8">Belongs to the NAPRTase family.</text>
</comment>
<evidence type="ECO:0000256" key="6">
    <source>
        <dbReference type="ARBA" id="ARBA00022642"/>
    </source>
</evidence>
<sequence>MSFSPLITSLLDTDLYKFTMLQVVLHHFPGAHGEYEFRCRNVPERPLSALRTAVEAQLDALCTLRFTQEELAYLRNLRFIKSDFVDYLELFHLQRRFIEVSTTGDMLTIRIKGPMVQAMFFEIFVLAIVNELYFQPCDTEERRAEGQRRLDGKIARLAAFCASEEAARCRFPLLIADFGTRRRFSRNWQRHAVEQVHAALPTVFRGTSNVYLAWQLGMTPIGTMAHEFLQAFQALGVRLRDFQKAALETWVQEYRGDLGIALTDVVGMAAFLADFDLYFAKLFDGLRHDSGDPYAWGEQAIRHYQALRIDPASKMLTFSDGLDVERILALYRHFDPHIQTSFGIGTNLTNDMGVSPLQIVLKLTHCNGQPVAKLSDSPGKTMCTDATFLAYLRQVFGIAG</sequence>
<keyword evidence="6 7" id="KW-0662">Pyridine nucleotide biosynthesis</keyword>
<dbReference type="SUPFAM" id="SSF51690">
    <property type="entry name" value="Nicotinate/Quinolinate PRTase C-terminal domain-like"/>
    <property type="match status" value="1"/>
</dbReference>
<dbReference type="Proteomes" id="UP000243535">
    <property type="component" value="Unassembled WGS sequence"/>
</dbReference>
<dbReference type="PIRSF" id="PIRSF000484">
    <property type="entry name" value="NAPRT"/>
    <property type="match status" value="1"/>
</dbReference>
<evidence type="ECO:0000313" key="12">
    <source>
        <dbReference type="Proteomes" id="UP000243535"/>
    </source>
</evidence>
<comment type="function">
    <text evidence="7 8">Catalyzes the synthesis of beta-nicotinate D-ribonucleotide from nicotinate and 5-phospho-D-ribose 1-phosphate at the expense of ATP.</text>
</comment>
<evidence type="ECO:0000256" key="4">
    <source>
        <dbReference type="ARBA" id="ARBA00022553"/>
    </source>
</evidence>
<comment type="catalytic activity">
    <reaction evidence="7 8">
        <text>5-phospho-alpha-D-ribose 1-diphosphate + nicotinate + ATP + H2O = nicotinate beta-D-ribonucleotide + ADP + phosphate + diphosphate</text>
        <dbReference type="Rhea" id="RHEA:36163"/>
        <dbReference type="ChEBI" id="CHEBI:15377"/>
        <dbReference type="ChEBI" id="CHEBI:30616"/>
        <dbReference type="ChEBI" id="CHEBI:32544"/>
        <dbReference type="ChEBI" id="CHEBI:33019"/>
        <dbReference type="ChEBI" id="CHEBI:43474"/>
        <dbReference type="ChEBI" id="CHEBI:57502"/>
        <dbReference type="ChEBI" id="CHEBI:58017"/>
        <dbReference type="ChEBI" id="CHEBI:456216"/>
        <dbReference type="EC" id="6.3.4.21"/>
    </reaction>
</comment>
<dbReference type="GO" id="GO:0034355">
    <property type="term" value="P:NAD+ biosynthetic process via the salvage pathway"/>
    <property type="evidence" value="ECO:0007669"/>
    <property type="project" value="TreeGrafter"/>
</dbReference>